<evidence type="ECO:0000256" key="8">
    <source>
        <dbReference type="SAM" id="Phobius"/>
    </source>
</evidence>
<protein>
    <recommendedName>
        <fullName evidence="6">Cytochrome c oxidase assembly factor 6 homolog</fullName>
    </recommendedName>
</protein>
<dbReference type="InterPro" id="IPR048280">
    <property type="entry name" value="COX6B-like"/>
</dbReference>
<keyword evidence="8" id="KW-1133">Transmembrane helix</keyword>
<proteinExistence type="evidence at transcript level"/>
<dbReference type="SUPFAM" id="SSF103491">
    <property type="entry name" value="Preprotein translocase SecY subunit"/>
    <property type="match status" value="1"/>
</dbReference>
<comment type="similarity">
    <text evidence="2">Belongs to the cytochrome c oxidase subunit 6B family.</text>
</comment>
<dbReference type="EMBL" id="AK297239">
    <property type="protein sequence ID" value="BAG59720.1"/>
    <property type="molecule type" value="mRNA"/>
</dbReference>
<dbReference type="CDD" id="cd00926">
    <property type="entry name" value="Cyt_c_Oxidase_VIb"/>
    <property type="match status" value="1"/>
</dbReference>
<dbReference type="SUPFAM" id="SSF47694">
    <property type="entry name" value="Cytochrome c oxidase subunit h"/>
    <property type="match status" value="1"/>
</dbReference>
<evidence type="ECO:0000256" key="7">
    <source>
        <dbReference type="RuleBase" id="RU004349"/>
    </source>
</evidence>
<keyword evidence="8" id="KW-0812">Transmembrane</keyword>
<evidence type="ECO:0000256" key="6">
    <source>
        <dbReference type="ARBA" id="ARBA00073932"/>
    </source>
</evidence>
<dbReference type="FunFam" id="1.10.10.140:FF:000002">
    <property type="entry name" value="Cytochrome c oxidase assembly factor 6 homolog"/>
    <property type="match status" value="1"/>
</dbReference>
<dbReference type="GO" id="GO:0016020">
    <property type="term" value="C:membrane"/>
    <property type="evidence" value="ECO:0007669"/>
    <property type="project" value="InterPro"/>
</dbReference>
<dbReference type="InterPro" id="IPR002208">
    <property type="entry name" value="SecY/SEC61-alpha"/>
</dbReference>
<dbReference type="Gene3D" id="1.10.3370.10">
    <property type="entry name" value="SecY subunit domain"/>
    <property type="match status" value="1"/>
</dbReference>
<dbReference type="PANTHER" id="PTHR10906">
    <property type="entry name" value="SECY/SEC61-ALPHA FAMILY MEMBER"/>
    <property type="match status" value="1"/>
</dbReference>
<evidence type="ECO:0000256" key="5">
    <source>
        <dbReference type="ARBA" id="ARBA00060319"/>
    </source>
</evidence>
<sequence>MVARKGQKSPRFRRVSCFLRLGRSTLLELEPAGRPCSGRTRHRALHRRLVACVTVSSRRHRKEAGRGRAESFIAVGMAAPSMKERQVCWGARDEYWKCLDENLEDASQCKKLRSSFESSCPQQWIKYFDKRRDYLKFKDVAKQLKEQQMVMRGHRETSMVHELNRYIPTAAAFGGLCIGALSVLADFLGAIGSGTGILLAVTIIYQYFEIFVKEQSEVGSMGALLF</sequence>
<keyword evidence="8" id="KW-0472">Membrane</keyword>
<evidence type="ECO:0000256" key="2">
    <source>
        <dbReference type="ARBA" id="ARBA00006425"/>
    </source>
</evidence>
<evidence type="ECO:0000256" key="4">
    <source>
        <dbReference type="ARBA" id="ARBA00023157"/>
    </source>
</evidence>
<dbReference type="AlphaFoldDB" id="B4DM08"/>
<dbReference type="InterPro" id="IPR023201">
    <property type="entry name" value="SecY_dom_sf"/>
</dbReference>
<accession>B4DM08</accession>
<dbReference type="Pfam" id="PF00344">
    <property type="entry name" value="SecY"/>
    <property type="match status" value="1"/>
</dbReference>
<name>B4DM08_HUMAN</name>
<comment type="subcellular location">
    <subcellularLocation>
        <location evidence="1">Mitochondrion intermembrane space</location>
    </subcellularLocation>
</comment>
<feature type="transmembrane region" description="Helical" evidence="8">
    <location>
        <begin position="187"/>
        <end position="208"/>
    </location>
</feature>
<evidence type="ECO:0000256" key="1">
    <source>
        <dbReference type="ARBA" id="ARBA00004569"/>
    </source>
</evidence>
<evidence type="ECO:0000313" key="9">
    <source>
        <dbReference type="EMBL" id="BAG59720.1"/>
    </source>
</evidence>
<evidence type="ECO:0000256" key="3">
    <source>
        <dbReference type="ARBA" id="ARBA00023128"/>
    </source>
</evidence>
<dbReference type="Gene3D" id="1.10.10.140">
    <property type="entry name" value="Cytochrome c oxidase, subunit VIb"/>
    <property type="match status" value="1"/>
</dbReference>
<dbReference type="Pfam" id="PF02297">
    <property type="entry name" value="COX6B"/>
    <property type="match status" value="1"/>
</dbReference>
<reference evidence="9" key="1">
    <citation type="submission" date="2007-10" db="EMBL/GenBank/DDBJ databases">
        <title>NEDO human cDNA sequencing project focused on splicing variants.</title>
        <authorList>
            <person name="Wakamatsu A."/>
            <person name="Yamamoto J."/>
            <person name="Kimura K."/>
            <person name="Ishii S."/>
            <person name="Watanabe K."/>
            <person name="Sugiyama A."/>
            <person name="Murakawa K."/>
            <person name="Kaida T."/>
            <person name="Tsuchiya K."/>
            <person name="Fukuzumi Y."/>
            <person name="Kumagai A."/>
            <person name="Oishi Y."/>
            <person name="Yamamoto S."/>
            <person name="Ono Y."/>
            <person name="Komori Y."/>
            <person name="Yamazaki M."/>
            <person name="Kisu Y."/>
            <person name="Nishikawa T."/>
            <person name="Sugano S."/>
            <person name="Nomura N."/>
            <person name="Isogai T."/>
        </authorList>
    </citation>
    <scope>NUCLEOTIDE SEQUENCE</scope>
    <source>
        <tissue evidence="9">Brain</tissue>
    </source>
</reference>
<keyword evidence="4" id="KW-1015">Disulfide bond</keyword>
<dbReference type="GO" id="GO:0015031">
    <property type="term" value="P:protein transport"/>
    <property type="evidence" value="ECO:0007669"/>
    <property type="project" value="InterPro"/>
</dbReference>
<dbReference type="InterPro" id="IPR036549">
    <property type="entry name" value="CX6/COA6-like_sf"/>
</dbReference>
<keyword evidence="3" id="KW-0496">Mitochondrion</keyword>
<comment type="function">
    <text evidence="5">Involved in the maturation of the mitochondrial respiratory chain complex IV subunit MT-CO2/COX2. Thereby, may regulate early steps of complex IV assembly. Mitochondrial respiratory chain complex IV or cytochrome c oxidase is the component of the respiratory chain that catalyzes the transfer of electrons from intermembrane space cytochrome c to molecular oxygen in the matrix and as a consequence contributes to the proton gradient involved in mitochondrial ATP synthesis. May also be required for efficient formation of respiratory supercomplexes comprised of complexes III and IV.</text>
</comment>
<organism evidence="9">
    <name type="scientific">Homo sapiens</name>
    <name type="common">Human</name>
    <dbReference type="NCBI Taxonomy" id="9606"/>
    <lineage>
        <taxon>Eukaryota</taxon>
        <taxon>Metazoa</taxon>
        <taxon>Chordata</taxon>
        <taxon>Craniata</taxon>
        <taxon>Vertebrata</taxon>
        <taxon>Euteleostomi</taxon>
        <taxon>Mammalia</taxon>
        <taxon>Eutheria</taxon>
        <taxon>Euarchontoglires</taxon>
        <taxon>Primates</taxon>
        <taxon>Haplorrhini</taxon>
        <taxon>Catarrhini</taxon>
        <taxon>Hominidae</taxon>
        <taxon>Homo</taxon>
    </lineage>
</organism>
<dbReference type="PeptideAtlas" id="B4DM08"/>
<dbReference type="GO" id="GO:0005758">
    <property type="term" value="C:mitochondrial intermembrane space"/>
    <property type="evidence" value="ECO:0007669"/>
    <property type="project" value="UniProtKB-SubCell"/>
</dbReference>
<comment type="similarity">
    <text evidence="7">Belongs to the SecY/SEC61-alpha family.</text>
</comment>
<dbReference type="PROSITE" id="PS51808">
    <property type="entry name" value="CHCH"/>
    <property type="match status" value="1"/>
</dbReference>
<feature type="transmembrane region" description="Helical" evidence="8">
    <location>
        <begin position="163"/>
        <end position="181"/>
    </location>
</feature>